<dbReference type="Proteomes" id="UP000309997">
    <property type="component" value="Unassembled WGS sequence"/>
</dbReference>
<evidence type="ECO:0000313" key="1">
    <source>
        <dbReference type="EMBL" id="KAL3564748.1"/>
    </source>
</evidence>
<comment type="caution">
    <text evidence="1">The sequence shown here is derived from an EMBL/GenBank/DDBJ whole genome shotgun (WGS) entry which is preliminary data.</text>
</comment>
<name>A0ACC4AF12_POPAL</name>
<proteinExistence type="predicted"/>
<evidence type="ECO:0000313" key="2">
    <source>
        <dbReference type="Proteomes" id="UP000309997"/>
    </source>
</evidence>
<organism evidence="1 2">
    <name type="scientific">Populus alba</name>
    <name type="common">White poplar</name>
    <dbReference type="NCBI Taxonomy" id="43335"/>
    <lineage>
        <taxon>Eukaryota</taxon>
        <taxon>Viridiplantae</taxon>
        <taxon>Streptophyta</taxon>
        <taxon>Embryophyta</taxon>
        <taxon>Tracheophyta</taxon>
        <taxon>Spermatophyta</taxon>
        <taxon>Magnoliopsida</taxon>
        <taxon>eudicotyledons</taxon>
        <taxon>Gunneridae</taxon>
        <taxon>Pentapetalae</taxon>
        <taxon>rosids</taxon>
        <taxon>fabids</taxon>
        <taxon>Malpighiales</taxon>
        <taxon>Salicaceae</taxon>
        <taxon>Saliceae</taxon>
        <taxon>Populus</taxon>
    </lineage>
</organism>
<dbReference type="EMBL" id="RCHU02000019">
    <property type="protein sequence ID" value="KAL3564748.1"/>
    <property type="molecule type" value="Genomic_DNA"/>
</dbReference>
<keyword evidence="2" id="KW-1185">Reference proteome</keyword>
<sequence>MIRALMDCDWAKRTSVVTVFYEAIGHRWLQQHLFSRNSDQIRRNIEQGFGFPLHITGNSAADFLVQVGSA</sequence>
<reference evidence="1 2" key="1">
    <citation type="journal article" date="2024" name="Plant Biotechnol. J.">
        <title>Genome and CRISPR/Cas9 system of a widespread forest tree (Populus alba) in the world.</title>
        <authorList>
            <person name="Liu Y.J."/>
            <person name="Jiang P.F."/>
            <person name="Han X.M."/>
            <person name="Li X.Y."/>
            <person name="Wang H.M."/>
            <person name="Wang Y.J."/>
            <person name="Wang X.X."/>
            <person name="Zeng Q.Y."/>
        </authorList>
    </citation>
    <scope>NUCLEOTIDE SEQUENCE [LARGE SCALE GENOMIC DNA]</scope>
    <source>
        <strain evidence="2">cv. PAL-ZL1</strain>
    </source>
</reference>
<protein>
    <submittedName>
        <fullName evidence="1">Uncharacterized protein</fullName>
    </submittedName>
</protein>
<gene>
    <name evidence="1" type="ORF">D5086_032794</name>
</gene>
<accession>A0ACC4AF12</accession>